<feature type="non-terminal residue" evidence="1">
    <location>
        <position position="1"/>
    </location>
</feature>
<evidence type="ECO:0000313" key="2">
    <source>
        <dbReference type="Proteomes" id="UP000324897"/>
    </source>
</evidence>
<organism evidence="1 2">
    <name type="scientific">Eragrostis curvula</name>
    <name type="common">weeping love grass</name>
    <dbReference type="NCBI Taxonomy" id="38414"/>
    <lineage>
        <taxon>Eukaryota</taxon>
        <taxon>Viridiplantae</taxon>
        <taxon>Streptophyta</taxon>
        <taxon>Embryophyta</taxon>
        <taxon>Tracheophyta</taxon>
        <taxon>Spermatophyta</taxon>
        <taxon>Magnoliopsida</taxon>
        <taxon>Liliopsida</taxon>
        <taxon>Poales</taxon>
        <taxon>Poaceae</taxon>
        <taxon>PACMAD clade</taxon>
        <taxon>Chloridoideae</taxon>
        <taxon>Eragrostideae</taxon>
        <taxon>Eragrostidinae</taxon>
        <taxon>Eragrostis</taxon>
    </lineage>
</organism>
<dbReference type="Gramene" id="TVT97173">
    <property type="protein sequence ID" value="TVT97173"/>
    <property type="gene ID" value="EJB05_57591"/>
</dbReference>
<dbReference type="AlphaFoldDB" id="A0A5J9SEE9"/>
<comment type="caution">
    <text evidence="1">The sequence shown here is derived from an EMBL/GenBank/DDBJ whole genome shotgun (WGS) entry which is preliminary data.</text>
</comment>
<sequence length="80" mass="8449">MSGGGLTIFVLQAGRRPVARSTLPSSCRHCEYQGAHDAVYEPVDQGTNDDGATAWIEKGLLLEGKKMGSHDGPPLAIRVG</sequence>
<keyword evidence="2" id="KW-1185">Reference proteome</keyword>
<accession>A0A5J9SEE9</accession>
<proteinExistence type="predicted"/>
<reference evidence="1 2" key="1">
    <citation type="journal article" date="2019" name="Sci. Rep.">
        <title>A high-quality genome of Eragrostis curvula grass provides insights into Poaceae evolution and supports new strategies to enhance forage quality.</title>
        <authorList>
            <person name="Carballo J."/>
            <person name="Santos B.A.C.M."/>
            <person name="Zappacosta D."/>
            <person name="Garbus I."/>
            <person name="Selva J.P."/>
            <person name="Gallo C.A."/>
            <person name="Diaz A."/>
            <person name="Albertini E."/>
            <person name="Caccamo M."/>
            <person name="Echenique V."/>
        </authorList>
    </citation>
    <scope>NUCLEOTIDE SEQUENCE [LARGE SCALE GENOMIC DNA]</scope>
    <source>
        <strain evidence="2">cv. Victoria</strain>
        <tissue evidence="1">Leaf</tissue>
    </source>
</reference>
<name>A0A5J9SEE9_9POAL</name>
<evidence type="ECO:0000313" key="1">
    <source>
        <dbReference type="EMBL" id="TVT97173.1"/>
    </source>
</evidence>
<protein>
    <submittedName>
        <fullName evidence="1">Uncharacterized protein</fullName>
    </submittedName>
</protein>
<gene>
    <name evidence="1" type="ORF">EJB05_57591</name>
</gene>
<dbReference type="Proteomes" id="UP000324897">
    <property type="component" value="Unassembled WGS sequence"/>
</dbReference>
<dbReference type="EMBL" id="RWGY01001057">
    <property type="protein sequence ID" value="TVT97173.1"/>
    <property type="molecule type" value="Genomic_DNA"/>
</dbReference>